<dbReference type="OrthoDB" id="260081at2157"/>
<evidence type="ECO:0000313" key="2">
    <source>
        <dbReference type="Proteomes" id="UP000766550"/>
    </source>
</evidence>
<reference evidence="1 2" key="1">
    <citation type="submission" date="2021-06" db="EMBL/GenBank/DDBJ databases">
        <title>New haloarchaea isolates fom saline soil.</title>
        <authorList>
            <person name="Duran-Viseras A."/>
            <person name="Sanchez-Porro C.S."/>
            <person name="Ventosa A."/>
        </authorList>
    </citation>
    <scope>NUCLEOTIDE SEQUENCE [LARGE SCALE GENOMIC DNA]</scope>
    <source>
        <strain evidence="1 2">JCM 183640</strain>
    </source>
</reference>
<gene>
    <name evidence="1" type="ORF">KTS45_08010</name>
</gene>
<name>A0A8J8C4I4_9EURY</name>
<accession>A0A8J8C4I4</accession>
<organism evidence="1 2">
    <name type="scientific">Haloarcula limicola</name>
    <dbReference type="NCBI Taxonomy" id="1429915"/>
    <lineage>
        <taxon>Archaea</taxon>
        <taxon>Methanobacteriati</taxon>
        <taxon>Methanobacteriota</taxon>
        <taxon>Stenosarchaea group</taxon>
        <taxon>Halobacteria</taxon>
        <taxon>Halobacteriales</taxon>
        <taxon>Haloarculaceae</taxon>
        <taxon>Haloarcula</taxon>
    </lineage>
</organism>
<dbReference type="Proteomes" id="UP000766550">
    <property type="component" value="Unassembled WGS sequence"/>
</dbReference>
<sequence>MAFRLLLLVIGLVELLAPKQMVDFWMGLASKDDDVELRPWVYSVARLEGAVIVLWLLKRRRGRGKAE</sequence>
<proteinExistence type="predicted"/>
<dbReference type="AlphaFoldDB" id="A0A8J8C4I4"/>
<keyword evidence="2" id="KW-1185">Reference proteome</keyword>
<evidence type="ECO:0000313" key="1">
    <source>
        <dbReference type="EMBL" id="MBV0924149.1"/>
    </source>
</evidence>
<dbReference type="EMBL" id="JAHQXF010000001">
    <property type="protein sequence ID" value="MBV0924149.1"/>
    <property type="molecule type" value="Genomic_DNA"/>
</dbReference>
<protein>
    <submittedName>
        <fullName evidence="1">Uncharacterized protein</fullName>
    </submittedName>
</protein>
<comment type="caution">
    <text evidence="1">The sequence shown here is derived from an EMBL/GenBank/DDBJ whole genome shotgun (WGS) entry which is preliminary data.</text>
</comment>
<dbReference type="RefSeq" id="WP_162317222.1">
    <property type="nucleotide sequence ID" value="NZ_JAHQXF010000001.1"/>
</dbReference>